<gene>
    <name evidence="6" type="ORF">ELE36_04725</name>
</gene>
<dbReference type="AlphaFoldDB" id="A0A411HGX0"/>
<dbReference type="InterPro" id="IPR001647">
    <property type="entry name" value="HTH_TetR"/>
</dbReference>
<dbReference type="Proteomes" id="UP000291562">
    <property type="component" value="Chromosome"/>
</dbReference>
<protein>
    <submittedName>
        <fullName evidence="6">TetR/AcrR family transcriptional regulator</fullName>
    </submittedName>
</protein>
<dbReference type="EMBL" id="CP035704">
    <property type="protein sequence ID" value="QBB69733.1"/>
    <property type="molecule type" value="Genomic_DNA"/>
</dbReference>
<keyword evidence="1" id="KW-0805">Transcription regulation</keyword>
<dbReference type="PRINTS" id="PR00455">
    <property type="entry name" value="HTHTETR"/>
</dbReference>
<sequence>MKKALAAPPKRTNDPQGMRRRLLDVAAEAFQSGGYQSTGMGDILQAAGVTGGAMYHHFPSKKALGLAVIRERVALEIECTWITPMASARSTVAGIKSIFKGIIAGLDERAAVIGCPLSNLTLELALADPEFRIASQEIFRSWRNAIAQKIRADHAAGLAKHLDADAFAIMAVATFSGAMAMAKAEQNTAPLKACLQQLLKAM</sequence>
<proteinExistence type="predicted"/>
<dbReference type="InterPro" id="IPR054156">
    <property type="entry name" value="YxaF_TetR_C"/>
</dbReference>
<feature type="DNA-binding region" description="H-T-H motif" evidence="4">
    <location>
        <begin position="39"/>
        <end position="58"/>
    </location>
</feature>
<dbReference type="GO" id="GO:0003677">
    <property type="term" value="F:DNA binding"/>
    <property type="evidence" value="ECO:0007669"/>
    <property type="project" value="UniProtKB-UniRule"/>
</dbReference>
<dbReference type="PROSITE" id="PS50977">
    <property type="entry name" value="HTH_TETR_2"/>
    <property type="match status" value="1"/>
</dbReference>
<dbReference type="Gene3D" id="1.10.357.10">
    <property type="entry name" value="Tetracycline Repressor, domain 2"/>
    <property type="match status" value="1"/>
</dbReference>
<feature type="domain" description="HTH tetR-type" evidence="5">
    <location>
        <begin position="16"/>
        <end position="76"/>
    </location>
</feature>
<dbReference type="Pfam" id="PF21993">
    <property type="entry name" value="TetR_C_13_2"/>
    <property type="match status" value="1"/>
</dbReference>
<dbReference type="Pfam" id="PF00440">
    <property type="entry name" value="TetR_N"/>
    <property type="match status" value="1"/>
</dbReference>
<dbReference type="InterPro" id="IPR009057">
    <property type="entry name" value="Homeodomain-like_sf"/>
</dbReference>
<keyword evidence="3" id="KW-0804">Transcription</keyword>
<accession>A0A411HGX0</accession>
<dbReference type="PANTHER" id="PTHR47506">
    <property type="entry name" value="TRANSCRIPTIONAL REGULATORY PROTEIN"/>
    <property type="match status" value="1"/>
</dbReference>
<evidence type="ECO:0000256" key="1">
    <source>
        <dbReference type="ARBA" id="ARBA00023015"/>
    </source>
</evidence>
<dbReference type="RefSeq" id="WP_129831993.1">
    <property type="nucleotide sequence ID" value="NZ_CP035704.1"/>
</dbReference>
<dbReference type="SUPFAM" id="SSF48498">
    <property type="entry name" value="Tetracyclin repressor-like, C-terminal domain"/>
    <property type="match status" value="1"/>
</dbReference>
<keyword evidence="7" id="KW-1185">Reference proteome</keyword>
<evidence type="ECO:0000256" key="2">
    <source>
        <dbReference type="ARBA" id="ARBA00023125"/>
    </source>
</evidence>
<organism evidence="6 7">
    <name type="scientific">Pseudolysobacter antarcticus</name>
    <dbReference type="NCBI Taxonomy" id="2511995"/>
    <lineage>
        <taxon>Bacteria</taxon>
        <taxon>Pseudomonadati</taxon>
        <taxon>Pseudomonadota</taxon>
        <taxon>Gammaproteobacteria</taxon>
        <taxon>Lysobacterales</taxon>
        <taxon>Rhodanobacteraceae</taxon>
        <taxon>Pseudolysobacter</taxon>
    </lineage>
</organism>
<evidence type="ECO:0000256" key="4">
    <source>
        <dbReference type="PROSITE-ProRule" id="PRU00335"/>
    </source>
</evidence>
<evidence type="ECO:0000256" key="3">
    <source>
        <dbReference type="ARBA" id="ARBA00023163"/>
    </source>
</evidence>
<reference evidence="6 7" key="1">
    <citation type="submission" date="2019-01" db="EMBL/GenBank/DDBJ databases">
        <title>Pseudolysobacter antarctica gen. nov., sp. nov., isolated from Fildes Peninsula, Antarctica.</title>
        <authorList>
            <person name="Wei Z."/>
            <person name="Peng F."/>
        </authorList>
    </citation>
    <scope>NUCLEOTIDE SEQUENCE [LARGE SCALE GENOMIC DNA]</scope>
    <source>
        <strain evidence="6 7">AQ6-296</strain>
    </source>
</reference>
<dbReference type="InterPro" id="IPR036271">
    <property type="entry name" value="Tet_transcr_reg_TetR-rel_C_sf"/>
</dbReference>
<dbReference type="KEGG" id="xbc:ELE36_04725"/>
<evidence type="ECO:0000313" key="6">
    <source>
        <dbReference type="EMBL" id="QBB69733.1"/>
    </source>
</evidence>
<evidence type="ECO:0000313" key="7">
    <source>
        <dbReference type="Proteomes" id="UP000291562"/>
    </source>
</evidence>
<evidence type="ECO:0000259" key="5">
    <source>
        <dbReference type="PROSITE" id="PS50977"/>
    </source>
</evidence>
<name>A0A411HGX0_9GAMM</name>
<dbReference type="SUPFAM" id="SSF46689">
    <property type="entry name" value="Homeodomain-like"/>
    <property type="match status" value="1"/>
</dbReference>
<dbReference type="PANTHER" id="PTHR47506:SF3">
    <property type="entry name" value="HTH-TYPE TRANSCRIPTIONAL REGULATOR LMRA"/>
    <property type="match status" value="1"/>
</dbReference>
<keyword evidence="2 4" id="KW-0238">DNA-binding</keyword>
<dbReference type="OrthoDB" id="4541465at2"/>